<feature type="signal peptide" evidence="1">
    <location>
        <begin position="1"/>
        <end position="22"/>
    </location>
</feature>
<dbReference type="AlphaFoldDB" id="A0A1J9P254"/>
<dbReference type="PANTHER" id="PTHR24094:SF15">
    <property type="entry name" value="AMP-DEPENDENT SYNTHETASE_LIGASE DOMAIN-CONTAINING PROTEIN-RELATED"/>
    <property type="match status" value="1"/>
</dbReference>
<dbReference type="EMBL" id="LGTZ01003071">
    <property type="protein sequence ID" value="OJD10262.1"/>
    <property type="molecule type" value="Genomic_DNA"/>
</dbReference>
<feature type="domain" description="GmrSD restriction endonucleases C-terminal" evidence="2">
    <location>
        <begin position="112"/>
        <end position="205"/>
    </location>
</feature>
<keyword evidence="1" id="KW-0732">Signal</keyword>
<dbReference type="InterPro" id="IPR011089">
    <property type="entry name" value="GmrSD_C"/>
</dbReference>
<evidence type="ECO:0000256" key="1">
    <source>
        <dbReference type="SAM" id="SignalP"/>
    </source>
</evidence>
<evidence type="ECO:0000259" key="2">
    <source>
        <dbReference type="Pfam" id="PF07510"/>
    </source>
</evidence>
<name>A0A1J9P254_9EURO</name>
<keyword evidence="4" id="KW-1185">Reference proteome</keyword>
<proteinExistence type="predicted"/>
<dbReference type="Proteomes" id="UP000242791">
    <property type="component" value="Unassembled WGS sequence"/>
</dbReference>
<dbReference type="Pfam" id="PF07510">
    <property type="entry name" value="GmrSD_C"/>
    <property type="match status" value="1"/>
</dbReference>
<evidence type="ECO:0000313" key="3">
    <source>
        <dbReference type="EMBL" id="OJD10262.1"/>
    </source>
</evidence>
<gene>
    <name evidence="3" type="ORF">ACJ73_09861</name>
</gene>
<comment type="caution">
    <text evidence="3">The sequence shown here is derived from an EMBL/GenBank/DDBJ whole genome shotgun (WGS) entry which is preliminary data.</text>
</comment>
<protein>
    <recommendedName>
        <fullName evidence="2">GmrSD restriction endonucleases C-terminal domain-containing protein</fullName>
    </recommendedName>
</protein>
<dbReference type="PANTHER" id="PTHR24094">
    <property type="entry name" value="SECRETED PROTEIN"/>
    <property type="match status" value="1"/>
</dbReference>
<dbReference type="VEuPathDB" id="FungiDB:ACJ73_09861"/>
<dbReference type="OrthoDB" id="3162605at2759"/>
<sequence length="212" mass="23576">MMGHHTTFLLLLLAALTTLTTSSTIPLHKRSPPNIPSSTEAQGLLGSLIVAPRGSHDGYSRKRFPHWITIKGACNTRETVLKRDGMNVEVGPNCQPTSGMWYSPYDGATWSDPSDVDVDHVVPLSLAWKSGASSWTKNMRQKFANDLRNPQLIAVTDKVNQAKGDKGPDEWKPPSVSYHCEYSRMWIKVKSTYNLTVTEAEMSALKDMLRTC</sequence>
<evidence type="ECO:0000313" key="4">
    <source>
        <dbReference type="Proteomes" id="UP000242791"/>
    </source>
</evidence>
<organism evidence="3 4">
    <name type="scientific">Blastomyces percursus</name>
    <dbReference type="NCBI Taxonomy" id="1658174"/>
    <lineage>
        <taxon>Eukaryota</taxon>
        <taxon>Fungi</taxon>
        <taxon>Dikarya</taxon>
        <taxon>Ascomycota</taxon>
        <taxon>Pezizomycotina</taxon>
        <taxon>Eurotiomycetes</taxon>
        <taxon>Eurotiomycetidae</taxon>
        <taxon>Onygenales</taxon>
        <taxon>Ajellomycetaceae</taxon>
        <taxon>Blastomyces</taxon>
    </lineage>
</organism>
<accession>A0A1J9P254</accession>
<dbReference type="STRING" id="1658174.A0A1J9P254"/>
<reference evidence="3 4" key="1">
    <citation type="submission" date="2015-08" db="EMBL/GenBank/DDBJ databases">
        <title>Emmonsia species relationships and genome sequence.</title>
        <authorList>
            <person name="Cuomo C.A."/>
            <person name="Schwartz I.S."/>
            <person name="Kenyon C."/>
            <person name="De Hoog G.S."/>
            <person name="Govender N.P."/>
            <person name="Botha A."/>
            <person name="Moreno L."/>
            <person name="De Vries M."/>
            <person name="Munoz J.F."/>
            <person name="Stielow J.B."/>
        </authorList>
    </citation>
    <scope>NUCLEOTIDE SEQUENCE [LARGE SCALE GENOMIC DNA]</scope>
    <source>
        <strain evidence="3 4">EI222</strain>
    </source>
</reference>
<feature type="chain" id="PRO_5012453358" description="GmrSD restriction endonucleases C-terminal domain-containing protein" evidence="1">
    <location>
        <begin position="23"/>
        <end position="212"/>
    </location>
</feature>